<keyword evidence="1" id="KW-1133">Transmembrane helix</keyword>
<keyword evidence="1" id="KW-0812">Transmembrane</keyword>
<evidence type="ECO:0000256" key="1">
    <source>
        <dbReference type="SAM" id="Phobius"/>
    </source>
</evidence>
<accession>A0A6J6MFN7</accession>
<reference evidence="2" key="1">
    <citation type="submission" date="2020-05" db="EMBL/GenBank/DDBJ databases">
        <authorList>
            <person name="Chiriac C."/>
            <person name="Salcher M."/>
            <person name="Ghai R."/>
            <person name="Kavagutti S V."/>
        </authorList>
    </citation>
    <scope>NUCLEOTIDE SEQUENCE</scope>
</reference>
<feature type="transmembrane region" description="Helical" evidence="1">
    <location>
        <begin position="21"/>
        <end position="40"/>
    </location>
</feature>
<organism evidence="2">
    <name type="scientific">freshwater metagenome</name>
    <dbReference type="NCBI Taxonomy" id="449393"/>
    <lineage>
        <taxon>unclassified sequences</taxon>
        <taxon>metagenomes</taxon>
        <taxon>ecological metagenomes</taxon>
    </lineage>
</organism>
<sequence length="187" mass="20824">MALKRYVKQFLQRCGDEEGSISLLIIGLFIVTLFSIMAMTDIASIAIAQRSLVQATEAASQRGTHELDLDNYYKGKGTIFTPLIRSRYSAPNARKIPINCSTGYSEVIKELHDWSVSSGAQKRIELGEITLESYECDGYAISIGTRVIAKLPFVIPLSRLAQIELHAGVATENQRSEGFYLFGHRLY</sequence>
<protein>
    <submittedName>
        <fullName evidence="2">Unannotated protein</fullName>
    </submittedName>
</protein>
<dbReference type="EMBL" id="CAEZWZ010000080">
    <property type="protein sequence ID" value="CAB4673050.1"/>
    <property type="molecule type" value="Genomic_DNA"/>
</dbReference>
<proteinExistence type="predicted"/>
<name>A0A6J6MFN7_9ZZZZ</name>
<evidence type="ECO:0000313" key="2">
    <source>
        <dbReference type="EMBL" id="CAB4673050.1"/>
    </source>
</evidence>
<gene>
    <name evidence="2" type="ORF">UFOPK2329_00594</name>
</gene>
<dbReference type="AlphaFoldDB" id="A0A6J6MFN7"/>
<keyword evidence="1" id="KW-0472">Membrane</keyword>